<organism evidence="4 5">
    <name type="scientific">Fulvimarina manganoxydans</name>
    <dbReference type="NCBI Taxonomy" id="937218"/>
    <lineage>
        <taxon>Bacteria</taxon>
        <taxon>Pseudomonadati</taxon>
        <taxon>Pseudomonadota</taxon>
        <taxon>Alphaproteobacteria</taxon>
        <taxon>Hyphomicrobiales</taxon>
        <taxon>Aurantimonadaceae</taxon>
        <taxon>Fulvimarina</taxon>
    </lineage>
</organism>
<feature type="signal peptide" evidence="1">
    <location>
        <begin position="1"/>
        <end position="33"/>
    </location>
</feature>
<dbReference type="Pfam" id="PF05193">
    <property type="entry name" value="Peptidase_M16_C"/>
    <property type="match status" value="1"/>
</dbReference>
<sequence>MRTIMTSATRRMPKLAAVFSLALVSLWPLSAEAVDIQEVTSPGGIKALLVEDHTNPLIAMDFAFQGAGSTQDPEGKAGLANLLSGLLDEGAGDIESEAFQTRLDDLGVSLGFDASRDDFTGSITAITDFSDEAFDLLHLALTDPRFDEEPVSRIKGQIATRIISQENDPGTLAGEAFRKSLFADHPYGRDSDGTLETLRSIAPGDLQDFRARAFARNNLVVGVVGDIDPERLGKVLDNVFGDLPETTGLTPVADVQPTYGDRVSVDLAIPQTTIQFALPGVERDDKDFFAAYLMNHILGGGSFSSRLYEEIREKRGLAYGVSSYLASYDHAAILGISTATRADAAEESIAIIRNEIERMATEGPTADELAKAKAYVKGSYAVRNLDSSGAIAKTLVGIQLDDLGTDYIDRRQDLIDAVTLDEVKAMAKKLLTVEPTVITVGPAGA</sequence>
<dbReference type="InterPro" id="IPR050361">
    <property type="entry name" value="MPP/UQCRC_Complex"/>
</dbReference>
<keyword evidence="4" id="KW-0378">Hydrolase</keyword>
<dbReference type="SUPFAM" id="SSF63411">
    <property type="entry name" value="LuxS/MPP-like metallohydrolase"/>
    <property type="match status" value="2"/>
</dbReference>
<dbReference type="GO" id="GO:0008233">
    <property type="term" value="F:peptidase activity"/>
    <property type="evidence" value="ECO:0007669"/>
    <property type="project" value="UniProtKB-KW"/>
</dbReference>
<evidence type="ECO:0000313" key="4">
    <source>
        <dbReference type="EMBL" id="SMC36568.1"/>
    </source>
</evidence>
<reference evidence="4 5" key="1">
    <citation type="submission" date="2017-04" db="EMBL/GenBank/DDBJ databases">
        <authorList>
            <person name="Afonso C.L."/>
            <person name="Miller P.J."/>
            <person name="Scott M.A."/>
            <person name="Spackman E."/>
            <person name="Goraichik I."/>
            <person name="Dimitrov K.M."/>
            <person name="Suarez D.L."/>
            <person name="Swayne D.E."/>
        </authorList>
    </citation>
    <scope>NUCLEOTIDE SEQUENCE [LARGE SCALE GENOMIC DNA]</scope>
    <source>
        <strain evidence="4 5">CGMCC 1.10972</strain>
    </source>
</reference>
<dbReference type="GO" id="GO:0046872">
    <property type="term" value="F:metal ion binding"/>
    <property type="evidence" value="ECO:0007669"/>
    <property type="project" value="InterPro"/>
</dbReference>
<feature type="domain" description="Peptidase M16 C-terminal" evidence="3">
    <location>
        <begin position="202"/>
        <end position="374"/>
    </location>
</feature>
<dbReference type="Pfam" id="PF00675">
    <property type="entry name" value="Peptidase_M16"/>
    <property type="match status" value="1"/>
</dbReference>
<feature type="chain" id="PRO_5012235687" evidence="1">
    <location>
        <begin position="34"/>
        <end position="445"/>
    </location>
</feature>
<dbReference type="InterPro" id="IPR011765">
    <property type="entry name" value="Pept_M16_N"/>
</dbReference>
<protein>
    <submittedName>
        <fullName evidence="4">Zinc protease</fullName>
    </submittedName>
</protein>
<dbReference type="STRING" id="937218.SAMN06297251_101402"/>
<keyword evidence="4" id="KW-0645">Protease</keyword>
<evidence type="ECO:0000259" key="2">
    <source>
        <dbReference type="Pfam" id="PF00675"/>
    </source>
</evidence>
<dbReference type="RefSeq" id="WP_084408452.1">
    <property type="nucleotide sequence ID" value="NZ_FWXR01000001.1"/>
</dbReference>
<feature type="domain" description="Peptidase M16 N-terminal" evidence="2">
    <location>
        <begin position="66"/>
        <end position="189"/>
    </location>
</feature>
<evidence type="ECO:0000256" key="1">
    <source>
        <dbReference type="SAM" id="SignalP"/>
    </source>
</evidence>
<dbReference type="PANTHER" id="PTHR11851:SF224">
    <property type="entry name" value="PROCESSING PROTEASE"/>
    <property type="match status" value="1"/>
</dbReference>
<dbReference type="PANTHER" id="PTHR11851">
    <property type="entry name" value="METALLOPROTEASE"/>
    <property type="match status" value="1"/>
</dbReference>
<keyword evidence="1" id="KW-0732">Signal</keyword>
<proteinExistence type="predicted"/>
<dbReference type="Gene3D" id="3.30.830.10">
    <property type="entry name" value="Metalloenzyme, LuxS/M16 peptidase-like"/>
    <property type="match status" value="2"/>
</dbReference>
<dbReference type="AlphaFoldDB" id="A0A1W1YLF5"/>
<keyword evidence="5" id="KW-1185">Reference proteome</keyword>
<dbReference type="GO" id="GO:0006508">
    <property type="term" value="P:proteolysis"/>
    <property type="evidence" value="ECO:0007669"/>
    <property type="project" value="UniProtKB-KW"/>
</dbReference>
<dbReference type="EMBL" id="FWXR01000001">
    <property type="protein sequence ID" value="SMC36568.1"/>
    <property type="molecule type" value="Genomic_DNA"/>
</dbReference>
<dbReference type="InterPro" id="IPR007863">
    <property type="entry name" value="Peptidase_M16_C"/>
</dbReference>
<evidence type="ECO:0000259" key="3">
    <source>
        <dbReference type="Pfam" id="PF05193"/>
    </source>
</evidence>
<evidence type="ECO:0000313" key="5">
    <source>
        <dbReference type="Proteomes" id="UP000192656"/>
    </source>
</evidence>
<gene>
    <name evidence="4" type="ORF">SAMN06297251_101402</name>
</gene>
<dbReference type="InterPro" id="IPR011249">
    <property type="entry name" value="Metalloenz_LuxS/M16"/>
</dbReference>
<accession>A0A1W1YLF5</accession>
<dbReference type="Proteomes" id="UP000192656">
    <property type="component" value="Unassembled WGS sequence"/>
</dbReference>
<name>A0A1W1YLF5_9HYPH</name>